<evidence type="ECO:0000256" key="9">
    <source>
        <dbReference type="ARBA" id="ARBA00031501"/>
    </source>
</evidence>
<comment type="catalytic activity">
    <reaction evidence="1 10">
        <text>Transfers a segment of a (1-&gt;4)-alpha-D-glucan to a new position in an acceptor, which may be glucose or a (1-&gt;4)-alpha-D-glucan.</text>
        <dbReference type="EC" id="2.4.1.25"/>
    </reaction>
</comment>
<evidence type="ECO:0000256" key="8">
    <source>
        <dbReference type="ARBA" id="ARBA00031423"/>
    </source>
</evidence>
<dbReference type="RefSeq" id="WP_199036399.1">
    <property type="nucleotide sequence ID" value="NZ_JAELXS010000003.1"/>
</dbReference>
<evidence type="ECO:0000256" key="2">
    <source>
        <dbReference type="ARBA" id="ARBA00005684"/>
    </source>
</evidence>
<organism evidence="11 12">
    <name type="scientific">Sphingomonas mollis</name>
    <dbReference type="NCBI Taxonomy" id="2795726"/>
    <lineage>
        <taxon>Bacteria</taxon>
        <taxon>Pseudomonadati</taxon>
        <taxon>Pseudomonadota</taxon>
        <taxon>Alphaproteobacteria</taxon>
        <taxon>Sphingomonadales</taxon>
        <taxon>Sphingomonadaceae</taxon>
        <taxon>Sphingomonas</taxon>
    </lineage>
</organism>
<comment type="caution">
    <text evidence="11">The sequence shown here is derived from an EMBL/GenBank/DDBJ whole genome shotgun (WGS) entry which is preliminary data.</text>
</comment>
<keyword evidence="7 10" id="KW-0119">Carbohydrate metabolism</keyword>
<evidence type="ECO:0000256" key="7">
    <source>
        <dbReference type="ARBA" id="ARBA00023277"/>
    </source>
</evidence>
<dbReference type="EMBL" id="JAELXS010000003">
    <property type="protein sequence ID" value="MBJ6121504.1"/>
    <property type="molecule type" value="Genomic_DNA"/>
</dbReference>
<evidence type="ECO:0000256" key="3">
    <source>
        <dbReference type="ARBA" id="ARBA00012560"/>
    </source>
</evidence>
<sequence length="660" mass="69976">MSGLHDLARAAGLQIDWTDAGGQAQRVSDEALAGVLDALGYRSDSEAAIADAQARIAAERRDQATAFVSGDVGTPIAIDDVSGEGELILDNGEHRTVTIDGELPAIDRPGYHRLVVGDRAITVAVAPARCFMVGDVAPGRKLWGPAVQIPALRDHRATAFGDFGTLARTAAAFGAIGADAIGISPVHSLFPADAGRFSPYAPSSRLFLNILLADLAIVGLPAGGEAAPDLIDWSDAIPQRLAHLRAAFEGRTDAIRDAVAAFVAEGGDELVRHARFDALHAHFFADGAHGWQDWPAAFHDPAGEAVAAFARERKGEVDFYLFCQWLADRSLSEAQKAGKDAGMALGLIADLAVGMDAGGSHAWSRPQDLITGLSIGAPPDLLGPEGQNWGITGFSPGALRRLGFEPFIATIRAALRHAGGIRIDHAMGLQRLWVVPDGKPASEGAYLSYPIDDMLRVLAIESQAAQAIVIGEDLGTVPEGFRPKADARGMLGMRVMPFETEGDRLKPPASYDAQAAAMTGTHDLPTIAGWWRGRDLDLIYDLGRATRNESRAHADAQRARERTGWWDSFTDAGVASGVQPEPDDGGAVVDAALGFVGRTPCTIAIVPMEDVVGLIEQPNLPGTTDEHPNWRRRMPDDTATLLARDDVAPHVATINEARTA</sequence>
<dbReference type="InterPro" id="IPR003385">
    <property type="entry name" value="Glyco_hydro_77"/>
</dbReference>
<dbReference type="NCBIfam" id="TIGR00217">
    <property type="entry name" value="malQ"/>
    <property type="match status" value="1"/>
</dbReference>
<evidence type="ECO:0000256" key="1">
    <source>
        <dbReference type="ARBA" id="ARBA00000439"/>
    </source>
</evidence>
<dbReference type="Pfam" id="PF02446">
    <property type="entry name" value="Glyco_hydro_77"/>
    <property type="match status" value="1"/>
</dbReference>
<dbReference type="Proteomes" id="UP000640426">
    <property type="component" value="Unassembled WGS sequence"/>
</dbReference>
<proteinExistence type="inferred from homology"/>
<dbReference type="EC" id="2.4.1.25" evidence="3 10"/>
<dbReference type="PANTHER" id="PTHR32438:SF5">
    <property type="entry name" value="4-ALPHA-GLUCANOTRANSFERASE DPE1, CHLOROPLASTIC_AMYLOPLASTIC"/>
    <property type="match status" value="1"/>
</dbReference>
<gene>
    <name evidence="11" type="primary">malQ</name>
    <name evidence="11" type="ORF">JAO74_06835</name>
</gene>
<keyword evidence="5 10" id="KW-0328">Glycosyltransferase</keyword>
<accession>A0ABS0XNA4</accession>
<dbReference type="SUPFAM" id="SSF51445">
    <property type="entry name" value="(Trans)glycosidases"/>
    <property type="match status" value="1"/>
</dbReference>
<comment type="similarity">
    <text evidence="2 10">Belongs to the disproportionating enzyme family.</text>
</comment>
<evidence type="ECO:0000256" key="5">
    <source>
        <dbReference type="ARBA" id="ARBA00022676"/>
    </source>
</evidence>
<keyword evidence="6 10" id="KW-0808">Transferase</keyword>
<evidence type="ECO:0000313" key="11">
    <source>
        <dbReference type="EMBL" id="MBJ6121504.1"/>
    </source>
</evidence>
<dbReference type="InterPro" id="IPR017853">
    <property type="entry name" value="GH"/>
</dbReference>
<reference evidence="12" key="1">
    <citation type="submission" date="2020-12" db="EMBL/GenBank/DDBJ databases">
        <title>Hymenobacter sp.</title>
        <authorList>
            <person name="Kim M.K."/>
        </authorList>
    </citation>
    <scope>NUCLEOTIDE SEQUENCE [LARGE SCALE GENOMIC DNA]</scope>
    <source>
        <strain evidence="12">BT553</strain>
    </source>
</reference>
<name>A0ABS0XNA4_9SPHN</name>
<dbReference type="PANTHER" id="PTHR32438">
    <property type="entry name" value="4-ALPHA-GLUCANOTRANSFERASE DPE1, CHLOROPLASTIC/AMYLOPLASTIC"/>
    <property type="match status" value="1"/>
</dbReference>
<evidence type="ECO:0000256" key="10">
    <source>
        <dbReference type="RuleBase" id="RU361207"/>
    </source>
</evidence>
<dbReference type="GO" id="GO:0004134">
    <property type="term" value="F:4-alpha-glucanotransferase activity"/>
    <property type="evidence" value="ECO:0007669"/>
    <property type="project" value="UniProtKB-EC"/>
</dbReference>
<keyword evidence="12" id="KW-1185">Reference proteome</keyword>
<evidence type="ECO:0000256" key="4">
    <source>
        <dbReference type="ARBA" id="ARBA00020295"/>
    </source>
</evidence>
<evidence type="ECO:0000313" key="12">
    <source>
        <dbReference type="Proteomes" id="UP000640426"/>
    </source>
</evidence>
<dbReference type="Gene3D" id="3.20.20.80">
    <property type="entry name" value="Glycosidases"/>
    <property type="match status" value="1"/>
</dbReference>
<protein>
    <recommendedName>
        <fullName evidence="4 10">4-alpha-glucanotransferase</fullName>
        <ecNumber evidence="3 10">2.4.1.25</ecNumber>
    </recommendedName>
    <alternativeName>
        <fullName evidence="8 10">Amylomaltase</fullName>
    </alternativeName>
    <alternativeName>
        <fullName evidence="9 10">Disproportionating enzyme</fullName>
    </alternativeName>
</protein>
<evidence type="ECO:0000256" key="6">
    <source>
        <dbReference type="ARBA" id="ARBA00022679"/>
    </source>
</evidence>